<evidence type="ECO:0000313" key="9">
    <source>
        <dbReference type="Proteomes" id="UP000693970"/>
    </source>
</evidence>
<keyword evidence="3 6" id="KW-0853">WD repeat</keyword>
<dbReference type="PROSITE" id="PS50294">
    <property type="entry name" value="WD_REPEATS_REGION"/>
    <property type="match status" value="1"/>
</dbReference>
<feature type="repeat" description="WD" evidence="6">
    <location>
        <begin position="327"/>
        <end position="359"/>
    </location>
</feature>
<dbReference type="InterPro" id="IPR001680">
    <property type="entry name" value="WD40_rpt"/>
</dbReference>
<dbReference type="GO" id="GO:0005737">
    <property type="term" value="C:cytoplasm"/>
    <property type="evidence" value="ECO:0007669"/>
    <property type="project" value="UniProtKB-SubCell"/>
</dbReference>
<dbReference type="EMBL" id="JAGRRH010000009">
    <property type="protein sequence ID" value="KAG7364208.1"/>
    <property type="molecule type" value="Genomic_DNA"/>
</dbReference>
<evidence type="ECO:0000256" key="6">
    <source>
        <dbReference type="PROSITE-ProRule" id="PRU00221"/>
    </source>
</evidence>
<accession>A0A9K3LKY4</accession>
<evidence type="ECO:0000313" key="8">
    <source>
        <dbReference type="EMBL" id="KAG7364208.1"/>
    </source>
</evidence>
<protein>
    <submittedName>
        <fullName evidence="8">WD repeat-containing protein</fullName>
    </submittedName>
</protein>
<comment type="subcellular location">
    <subcellularLocation>
        <location evidence="1">Cytoplasm</location>
    </subcellularLocation>
</comment>
<keyword evidence="4" id="KW-0819">tRNA processing</keyword>
<dbReference type="PANTHER" id="PTHR14344:SF3">
    <property type="entry name" value="WD REPEAT-CONTAINING PROTEIN 6"/>
    <property type="match status" value="1"/>
</dbReference>
<sequence>MDEIGIDAPREDPSAGTFHLAKSSRAGGPVTSLALAKSLSDDYDDGDMTSEQPTLAFAAQGSYITRYKLLCEDNQEEEHQLLVFPEGGTTIHGIVFCPELQTIGKGDERNSELRHSSSIQWDSIVFGEKRIAFCNIRSRNNPMERFDVAKVSGETSVGKRNSTLALSDWILSIKQIRSPKRNNGQSIAPVSLVVGFARHFVELWKVITEVASKETLVDAVRLRRVHLTPATMVTSMDCFYNQLQDRIYIAAGTSFHKIWVSSETLNETETVSETVPKSTCLKEHAGVVHAVKFSRKGDTLISCSDDRSVRWWIWDEAIDMFRQQWVGWGHNARVWSVSFGSCDESLVVSASEDGTARIWCASSGGSLACIQYGAASSSVWGLDVFGNTMVIGATDGIISMYNLNDRIRGRNLKVIDSICIPDDRPKVEEKLVPVLSTRLVVHPLTSQEKKKKAKREKRKPQVVVGMKWWRYPDDAAEEGLLVSTREGSLVFLNVHTQTWIPLDQWCVSSLSSTHGFHPSDGCCMAVHPNSRSIAIGTTKGHIVLVTVTKGRETKYTLLDGHSLRSVQGLKWLRGTSLVSFHVRSVAMWNASDCSRDNPVIAPSIVFSMQTNGVPLSCDYDPLGHRVLVGDSRGSLSLYCLRESKSPGPLASESILPRAHHKEHVNDIRWLDNSTIISVGNDGCVRVSYVEEDSLSNGWSFPAPSVTGVTHLLFERGRFPLECSMSSIPVGGYYGNIFRMIDVRSGYESIHLDTYGRQRILDCSVQTLDTKGMTAYHSNVAVCMGQKDGSNSIHIQQLKGDHLCKGDRVRGVKFHGETIFGSTMFTLRDTDTQFLVSASEDCTTRISAWRNGRIVDSLMLTPQSSCVRCVCCSQIDGSSALLIVGGGKLTIQFFLVQTPAHLNCSSVHDLTVRHLGCGLTTPKKETKLLDQRMNDVECVPLSEKDRVHLVIAGDSNGMVHLFLVSESLPASHTSTMGIKIPISDWPIICVRAVVIFDRVLVMFGTTKGNVMMIDLPKSANEIRDAIEFPDELWSFVGDFEAHCMGTNCIDAHVSQEDKSTGTAEVFVVTGGDDHSLSFADLTVQKENDDAPISLVCVPKISAVPGASYSALKSVFYLFHQEQQYLVSVGYSQTLCFWKIFNHGEESTVGVISSVPVALGDVNCMSYCISTSDTVEVWIAVCGMGVEMFKLCKLQET</sequence>
<evidence type="ECO:0000256" key="4">
    <source>
        <dbReference type="ARBA" id="ARBA00022694"/>
    </source>
</evidence>
<reference evidence="8" key="1">
    <citation type="journal article" date="2021" name="Sci. Rep.">
        <title>Diploid genomic architecture of Nitzschia inconspicua, an elite biomass production diatom.</title>
        <authorList>
            <person name="Oliver A."/>
            <person name="Podell S."/>
            <person name="Pinowska A."/>
            <person name="Traller J.C."/>
            <person name="Smith S.R."/>
            <person name="McClure R."/>
            <person name="Beliaev A."/>
            <person name="Bohutskyi P."/>
            <person name="Hill E.A."/>
            <person name="Rabines A."/>
            <person name="Zheng H."/>
            <person name="Allen L.Z."/>
            <person name="Kuo A."/>
            <person name="Grigoriev I.V."/>
            <person name="Allen A.E."/>
            <person name="Hazlebeck D."/>
            <person name="Allen E.E."/>
        </authorList>
    </citation>
    <scope>NUCLEOTIDE SEQUENCE</scope>
    <source>
        <strain evidence="8">Hildebrandi</strain>
    </source>
</reference>
<comment type="caution">
    <text evidence="8">The sequence shown here is derived from an EMBL/GenBank/DDBJ whole genome shotgun (WGS) entry which is preliminary data.</text>
</comment>
<gene>
    <name evidence="8" type="ORF">IV203_037410</name>
</gene>
<feature type="region of interest" description="Disordered" evidence="7">
    <location>
        <begin position="1"/>
        <end position="28"/>
    </location>
</feature>
<dbReference type="AlphaFoldDB" id="A0A9K3LKY4"/>
<dbReference type="InterPro" id="IPR051973">
    <property type="entry name" value="tRNA_Anticodon_Mtase-Reg"/>
</dbReference>
<reference evidence="8" key="2">
    <citation type="submission" date="2021-04" db="EMBL/GenBank/DDBJ databases">
        <authorList>
            <person name="Podell S."/>
        </authorList>
    </citation>
    <scope>NUCLEOTIDE SEQUENCE</scope>
    <source>
        <strain evidence="8">Hildebrandi</strain>
    </source>
</reference>
<dbReference type="PANTHER" id="PTHR14344">
    <property type="entry name" value="WD REPEAT PROTEIN"/>
    <property type="match status" value="1"/>
</dbReference>
<dbReference type="OrthoDB" id="46903at2759"/>
<dbReference type="Pfam" id="PF00400">
    <property type="entry name" value="WD40"/>
    <property type="match status" value="3"/>
</dbReference>
<keyword evidence="2" id="KW-0963">Cytoplasm</keyword>
<dbReference type="PROSITE" id="PS50082">
    <property type="entry name" value="WD_REPEATS_2"/>
    <property type="match status" value="2"/>
</dbReference>
<feature type="repeat" description="WD" evidence="6">
    <location>
        <begin position="281"/>
        <end position="312"/>
    </location>
</feature>
<evidence type="ECO:0000256" key="1">
    <source>
        <dbReference type="ARBA" id="ARBA00004496"/>
    </source>
</evidence>
<evidence type="ECO:0000256" key="2">
    <source>
        <dbReference type="ARBA" id="ARBA00022490"/>
    </source>
</evidence>
<dbReference type="Proteomes" id="UP000693970">
    <property type="component" value="Unassembled WGS sequence"/>
</dbReference>
<proteinExistence type="predicted"/>
<dbReference type="GO" id="GO:0030488">
    <property type="term" value="P:tRNA methylation"/>
    <property type="evidence" value="ECO:0007669"/>
    <property type="project" value="TreeGrafter"/>
</dbReference>
<name>A0A9K3LKY4_9STRA</name>
<keyword evidence="9" id="KW-1185">Reference proteome</keyword>
<evidence type="ECO:0000256" key="5">
    <source>
        <dbReference type="ARBA" id="ARBA00022737"/>
    </source>
</evidence>
<evidence type="ECO:0000256" key="3">
    <source>
        <dbReference type="ARBA" id="ARBA00022574"/>
    </source>
</evidence>
<organism evidence="8 9">
    <name type="scientific">Nitzschia inconspicua</name>
    <dbReference type="NCBI Taxonomy" id="303405"/>
    <lineage>
        <taxon>Eukaryota</taxon>
        <taxon>Sar</taxon>
        <taxon>Stramenopiles</taxon>
        <taxon>Ochrophyta</taxon>
        <taxon>Bacillariophyta</taxon>
        <taxon>Bacillariophyceae</taxon>
        <taxon>Bacillariophycidae</taxon>
        <taxon>Bacillariales</taxon>
        <taxon>Bacillariaceae</taxon>
        <taxon>Nitzschia</taxon>
    </lineage>
</organism>
<evidence type="ECO:0000256" key="7">
    <source>
        <dbReference type="SAM" id="MobiDB-lite"/>
    </source>
</evidence>
<keyword evidence="5" id="KW-0677">Repeat</keyword>
<dbReference type="SMART" id="SM00320">
    <property type="entry name" value="WD40"/>
    <property type="match status" value="8"/>
</dbReference>